<dbReference type="Pfam" id="PF01894">
    <property type="entry name" value="YjbQ"/>
    <property type="match status" value="1"/>
</dbReference>
<sequence length="92" mass="10266">MLEVHTRARTEFVPLSDRIRSEAAGLLASSGVLHLYVPHTTAGICVNEGFVGTSTLVPVRNSKLRLGRWQEIFFCEFDGPRHRTVELTFLPG</sequence>
<evidence type="ECO:0000313" key="2">
    <source>
        <dbReference type="Proteomes" id="UP000317366"/>
    </source>
</evidence>
<dbReference type="InterPro" id="IPR035917">
    <property type="entry name" value="YjbQ-like_sf"/>
</dbReference>
<proteinExistence type="predicted"/>
<reference evidence="1 2" key="1">
    <citation type="journal article" date="2019" name="Nat. Microbiol.">
        <title>Mediterranean grassland soil C-N compound turnover is dependent on rainfall and depth, and is mediated by genomically divergent microorganisms.</title>
        <authorList>
            <person name="Diamond S."/>
            <person name="Andeer P.F."/>
            <person name="Li Z."/>
            <person name="Crits-Christoph A."/>
            <person name="Burstein D."/>
            <person name="Anantharaman K."/>
            <person name="Lane K.R."/>
            <person name="Thomas B.C."/>
            <person name="Pan C."/>
            <person name="Northen T.R."/>
            <person name="Banfield J.F."/>
        </authorList>
    </citation>
    <scope>NUCLEOTIDE SEQUENCE [LARGE SCALE GENOMIC DNA]</scope>
    <source>
        <strain evidence="1">WS_7</strain>
    </source>
</reference>
<accession>A0A538TN52</accession>
<name>A0A538TN52_UNCEI</name>
<dbReference type="Gene3D" id="2.60.120.460">
    <property type="entry name" value="YjbQ-like"/>
    <property type="match status" value="2"/>
</dbReference>
<dbReference type="SUPFAM" id="SSF111038">
    <property type="entry name" value="YjbQ-like"/>
    <property type="match status" value="1"/>
</dbReference>
<evidence type="ECO:0000313" key="1">
    <source>
        <dbReference type="EMBL" id="TMQ65069.1"/>
    </source>
</evidence>
<dbReference type="EMBL" id="VBOX01000027">
    <property type="protein sequence ID" value="TMQ65069.1"/>
    <property type="molecule type" value="Genomic_DNA"/>
</dbReference>
<gene>
    <name evidence="1" type="ORF">E6K77_03280</name>
</gene>
<dbReference type="Proteomes" id="UP000317366">
    <property type="component" value="Unassembled WGS sequence"/>
</dbReference>
<comment type="caution">
    <text evidence="1">The sequence shown here is derived from an EMBL/GenBank/DDBJ whole genome shotgun (WGS) entry which is preliminary data.</text>
</comment>
<protein>
    <submittedName>
        <fullName evidence="1">YjbQ family protein</fullName>
    </submittedName>
</protein>
<dbReference type="InterPro" id="IPR001602">
    <property type="entry name" value="UPF0047_YjbQ-like"/>
</dbReference>
<dbReference type="AlphaFoldDB" id="A0A538TN52"/>
<organism evidence="1 2">
    <name type="scientific">Eiseniibacteriota bacterium</name>
    <dbReference type="NCBI Taxonomy" id="2212470"/>
    <lineage>
        <taxon>Bacteria</taxon>
        <taxon>Candidatus Eiseniibacteriota</taxon>
    </lineage>
</organism>